<comment type="caution">
    <text evidence="2">The sequence shown here is derived from an EMBL/GenBank/DDBJ whole genome shotgun (WGS) entry which is preliminary data.</text>
</comment>
<protein>
    <submittedName>
        <fullName evidence="2">Uncharacterized protein</fullName>
    </submittedName>
</protein>
<accession>A0A929BD17</accession>
<reference evidence="2" key="1">
    <citation type="submission" date="2020-10" db="EMBL/GenBank/DDBJ databases">
        <title>Diversity and distribution of actinomycetes associated with coral in the coast of Hainan.</title>
        <authorList>
            <person name="Li F."/>
        </authorList>
    </citation>
    <scope>NUCLEOTIDE SEQUENCE</scope>
    <source>
        <strain evidence="2">HNM0983</strain>
    </source>
</reference>
<dbReference type="EMBL" id="JADEYC010000044">
    <property type="protein sequence ID" value="MBE9376515.1"/>
    <property type="molecule type" value="Genomic_DNA"/>
</dbReference>
<evidence type="ECO:0000256" key="1">
    <source>
        <dbReference type="SAM" id="Coils"/>
    </source>
</evidence>
<feature type="coiled-coil region" evidence="1">
    <location>
        <begin position="66"/>
        <end position="93"/>
    </location>
</feature>
<evidence type="ECO:0000313" key="2">
    <source>
        <dbReference type="EMBL" id="MBE9376515.1"/>
    </source>
</evidence>
<proteinExistence type="predicted"/>
<dbReference type="RefSeq" id="WP_193930294.1">
    <property type="nucleotide sequence ID" value="NZ_JADEYC010000044.1"/>
</dbReference>
<gene>
    <name evidence="2" type="ORF">IQ251_18855</name>
</gene>
<keyword evidence="1" id="KW-0175">Coiled coil</keyword>
<organism evidence="2 3">
    <name type="scientific">Saccharopolyspora montiporae</name>
    <dbReference type="NCBI Taxonomy" id="2781240"/>
    <lineage>
        <taxon>Bacteria</taxon>
        <taxon>Bacillati</taxon>
        <taxon>Actinomycetota</taxon>
        <taxon>Actinomycetes</taxon>
        <taxon>Pseudonocardiales</taxon>
        <taxon>Pseudonocardiaceae</taxon>
        <taxon>Saccharopolyspora</taxon>
    </lineage>
</organism>
<sequence>MAGYNVDPEALEGAIKELEDIQDDLVSLLRQVDDVKPGELTANDDVTNKARQIIQDRATGEQGSLRTSTNELIEKLRDKIASYKETLAEYKRADDAAAADVDRL</sequence>
<dbReference type="AlphaFoldDB" id="A0A929BD17"/>
<dbReference type="Proteomes" id="UP000598360">
    <property type="component" value="Unassembled WGS sequence"/>
</dbReference>
<evidence type="ECO:0000313" key="3">
    <source>
        <dbReference type="Proteomes" id="UP000598360"/>
    </source>
</evidence>
<keyword evidence="3" id="KW-1185">Reference proteome</keyword>
<name>A0A929BD17_9PSEU</name>